<gene>
    <name evidence="1" type="ORF">Amon02_000913500</name>
</gene>
<comment type="caution">
    <text evidence="1">The sequence shown here is derived from an EMBL/GenBank/DDBJ whole genome shotgun (WGS) entry which is preliminary data.</text>
</comment>
<evidence type="ECO:0000313" key="1">
    <source>
        <dbReference type="EMBL" id="GME92686.1"/>
    </source>
</evidence>
<organism evidence="1 2">
    <name type="scientific">Ambrosiozyma monospora</name>
    <name type="common">Yeast</name>
    <name type="synonym">Endomycopsis monosporus</name>
    <dbReference type="NCBI Taxonomy" id="43982"/>
    <lineage>
        <taxon>Eukaryota</taxon>
        <taxon>Fungi</taxon>
        <taxon>Dikarya</taxon>
        <taxon>Ascomycota</taxon>
        <taxon>Saccharomycotina</taxon>
        <taxon>Pichiomycetes</taxon>
        <taxon>Pichiales</taxon>
        <taxon>Pichiaceae</taxon>
        <taxon>Ambrosiozyma</taxon>
    </lineage>
</organism>
<keyword evidence="2" id="KW-1185">Reference proteome</keyword>
<name>A0ACB5TQC9_AMBMO</name>
<evidence type="ECO:0000313" key="2">
    <source>
        <dbReference type="Proteomes" id="UP001165064"/>
    </source>
</evidence>
<accession>A0ACB5TQC9</accession>
<dbReference type="EMBL" id="BSXS01008493">
    <property type="protein sequence ID" value="GME92686.1"/>
    <property type="molecule type" value="Genomic_DNA"/>
</dbReference>
<sequence length="575" mass="63547">MRITVVVSSIAEVSEDDSISLKSPATKGKKKSFSSLKAKSKANASANGENSGVHKPGRKIKSSHNLIEKKYRTNINSKIIDLRNCVPALRIVISKNRGHRTSTVNEGGEEQFDDDYEGNGYSDDERKLDGLKPAKKLNKATILSKATEYIRHLEYKNQVLMEENAKLRSIVENTNSSIESILSNQQQPQQMKHTAPVYYNHNDSLSPDSNSPFSNSGSGSTHISPRTMMDRSPTSLPMQQPMRSQSLQSPTSQQAQQQQQQQAQQQTQLPTPQTQQSSLSQKLMMGGMACMIGSTAFDDFNSGSPGSGGHRSGLFSIPVFAFSTSTSPLTGTSSISSSLMRPFFGLLKLILCFTVLYQYFLIPILSSFEFVDENDEKDGKVRTRTAAGQSQMSATEVAEKLMSVCLDPIGAYNQISSVSVSAVERFVVGKLSLSPEHQYTGATVVSSSKLYTMLFKTLNLKNSAYNCFLKALLLKKISELNAERADELSCSYSFLIYATIANKLMIDRLGHFFWRLGRLSLDSTRESRGLKDLLQNYSYREVDCNSLAAYKNSSSVPCDSLSNLVTISLVDKRIR</sequence>
<proteinExistence type="predicted"/>
<reference evidence="1" key="1">
    <citation type="submission" date="2023-04" db="EMBL/GenBank/DDBJ databases">
        <title>Ambrosiozyma monospora NBRC 10751.</title>
        <authorList>
            <person name="Ichikawa N."/>
            <person name="Sato H."/>
            <person name="Tonouchi N."/>
        </authorList>
    </citation>
    <scope>NUCLEOTIDE SEQUENCE</scope>
    <source>
        <strain evidence="1">NBRC 10751</strain>
    </source>
</reference>
<protein>
    <submittedName>
        <fullName evidence="1">Unnamed protein product</fullName>
    </submittedName>
</protein>
<dbReference type="Proteomes" id="UP001165064">
    <property type="component" value="Unassembled WGS sequence"/>
</dbReference>